<dbReference type="InterPro" id="IPR055982">
    <property type="entry name" value="DUF7560"/>
</dbReference>
<gene>
    <name evidence="1" type="ORF">EA472_12085</name>
</gene>
<dbReference type="EMBL" id="REFZ01000007">
    <property type="protein sequence ID" value="RQG99957.1"/>
    <property type="molecule type" value="Genomic_DNA"/>
</dbReference>
<dbReference type="OrthoDB" id="284396at2157"/>
<evidence type="ECO:0000313" key="1">
    <source>
        <dbReference type="EMBL" id="RQG99957.1"/>
    </source>
</evidence>
<proteinExistence type="predicted"/>
<keyword evidence="2" id="KW-1185">Reference proteome</keyword>
<evidence type="ECO:0000313" key="2">
    <source>
        <dbReference type="Proteomes" id="UP000281431"/>
    </source>
</evidence>
<dbReference type="Proteomes" id="UP000281431">
    <property type="component" value="Unassembled WGS sequence"/>
</dbReference>
<accession>A0A3N6MBI5</accession>
<protein>
    <submittedName>
        <fullName evidence="1">Zinc ribbon domain-containing protein</fullName>
    </submittedName>
</protein>
<organism evidence="1 2">
    <name type="scientific">Natrarchaeobius chitinivorans</name>
    <dbReference type="NCBI Taxonomy" id="1679083"/>
    <lineage>
        <taxon>Archaea</taxon>
        <taxon>Methanobacteriati</taxon>
        <taxon>Methanobacteriota</taxon>
        <taxon>Stenosarchaea group</taxon>
        <taxon>Halobacteria</taxon>
        <taxon>Halobacteriales</taxon>
        <taxon>Natrialbaceae</taxon>
        <taxon>Natrarchaeobius</taxon>
    </lineage>
</organism>
<reference evidence="1 2" key="1">
    <citation type="submission" date="2018-10" db="EMBL/GenBank/DDBJ databases">
        <title>Natrarchaeobius chitinivorans gen. nov., sp. nov., and Natrarchaeobius haloalkaliphilus sp. nov., alkaliphilic, chitin-utilizing haloarchaea from hypersaline alkaline lakes.</title>
        <authorList>
            <person name="Sorokin D.Y."/>
            <person name="Elcheninov A.G."/>
            <person name="Kostrikina N.A."/>
            <person name="Bale N.J."/>
            <person name="Sinninghe Damste J.S."/>
            <person name="Khijniak T.V."/>
            <person name="Kublanov I.V."/>
            <person name="Toshchakov S.V."/>
        </authorList>
    </citation>
    <scope>NUCLEOTIDE SEQUENCE [LARGE SCALE GENOMIC DNA]</scope>
    <source>
        <strain evidence="1 2">AArcht7</strain>
    </source>
</reference>
<dbReference type="Pfam" id="PF24441">
    <property type="entry name" value="DUF7560"/>
    <property type="match status" value="1"/>
</dbReference>
<comment type="caution">
    <text evidence="1">The sequence shown here is derived from an EMBL/GenBank/DDBJ whole genome shotgun (WGS) entry which is preliminary data.</text>
</comment>
<name>A0A3N6MBI5_NATCH</name>
<dbReference type="AlphaFoldDB" id="A0A3N6MBI5"/>
<sequence>MTTHEYTCPDCTGTIDLPVESLEATVEHGCPLCGASVDRVGVATG</sequence>